<proteinExistence type="predicted"/>
<feature type="region of interest" description="Disordered" evidence="1">
    <location>
        <begin position="359"/>
        <end position="378"/>
    </location>
</feature>
<organism evidence="2 3">
    <name type="scientific">Microdochium trichocladiopsis</name>
    <dbReference type="NCBI Taxonomy" id="1682393"/>
    <lineage>
        <taxon>Eukaryota</taxon>
        <taxon>Fungi</taxon>
        <taxon>Dikarya</taxon>
        <taxon>Ascomycota</taxon>
        <taxon>Pezizomycotina</taxon>
        <taxon>Sordariomycetes</taxon>
        <taxon>Xylariomycetidae</taxon>
        <taxon>Xylariales</taxon>
        <taxon>Microdochiaceae</taxon>
        <taxon>Microdochium</taxon>
    </lineage>
</organism>
<evidence type="ECO:0000313" key="2">
    <source>
        <dbReference type="EMBL" id="KAH7040926.1"/>
    </source>
</evidence>
<keyword evidence="3" id="KW-1185">Reference proteome</keyword>
<dbReference type="Proteomes" id="UP000756346">
    <property type="component" value="Unassembled WGS sequence"/>
</dbReference>
<dbReference type="EMBL" id="JAGTJQ010000001">
    <property type="protein sequence ID" value="KAH7040926.1"/>
    <property type="molecule type" value="Genomic_DNA"/>
</dbReference>
<dbReference type="OrthoDB" id="4837923at2759"/>
<name>A0A9P8YI46_9PEZI</name>
<sequence length="405" mass="44764">MAPLPELPQPTTRFSIHDLEDEEFFSAPQTRHTSIDPVKATLQNPDHAKPHHEPLVPVCEVSHPLADTTGTASADSWRQRFTTPWSHKHESAHDHLPFKVLRRLLKGDRARRDSAHDTIDPLGQTQFEGASFLDVTCPLHQVPHAPSSNSAETTSAAGTQPEKSFRKDQAVGTMTSSPSAIEYTDDENAEVIVERIRDYLATRRYPYTTMMGDACLRNENTPPKDTRSGPWGDQRELYLVNVTDVAIILEIVITGMSNLSNAKNGLAFGKRLRGCDSGPSAGPLALLFGQRRVERGEQGGPSFTTVGATNEGPEEEADLTSERQHQVATGSKVLNVLRRYSFLPMIDQTPESLRQAALAPKNSDQVPMRSHGSDRPSSQDLLQEILDNAFQSLKAQNRVCRKHQG</sequence>
<dbReference type="RefSeq" id="XP_046018981.1">
    <property type="nucleotide sequence ID" value="XM_046157920.1"/>
</dbReference>
<protein>
    <submittedName>
        <fullName evidence="2">Uncharacterized protein</fullName>
    </submittedName>
</protein>
<dbReference type="GeneID" id="70187466"/>
<feature type="region of interest" description="Disordered" evidence="1">
    <location>
        <begin position="296"/>
        <end position="325"/>
    </location>
</feature>
<comment type="caution">
    <text evidence="2">The sequence shown here is derived from an EMBL/GenBank/DDBJ whole genome shotgun (WGS) entry which is preliminary data.</text>
</comment>
<accession>A0A9P8YI46</accession>
<evidence type="ECO:0000256" key="1">
    <source>
        <dbReference type="SAM" id="MobiDB-lite"/>
    </source>
</evidence>
<evidence type="ECO:0000313" key="3">
    <source>
        <dbReference type="Proteomes" id="UP000756346"/>
    </source>
</evidence>
<dbReference type="AlphaFoldDB" id="A0A9P8YI46"/>
<reference evidence="2" key="1">
    <citation type="journal article" date="2021" name="Nat. Commun.">
        <title>Genetic determinants of endophytism in the Arabidopsis root mycobiome.</title>
        <authorList>
            <person name="Mesny F."/>
            <person name="Miyauchi S."/>
            <person name="Thiergart T."/>
            <person name="Pickel B."/>
            <person name="Atanasova L."/>
            <person name="Karlsson M."/>
            <person name="Huettel B."/>
            <person name="Barry K.W."/>
            <person name="Haridas S."/>
            <person name="Chen C."/>
            <person name="Bauer D."/>
            <person name="Andreopoulos W."/>
            <person name="Pangilinan J."/>
            <person name="LaButti K."/>
            <person name="Riley R."/>
            <person name="Lipzen A."/>
            <person name="Clum A."/>
            <person name="Drula E."/>
            <person name="Henrissat B."/>
            <person name="Kohler A."/>
            <person name="Grigoriev I.V."/>
            <person name="Martin F.M."/>
            <person name="Hacquard S."/>
        </authorList>
    </citation>
    <scope>NUCLEOTIDE SEQUENCE</scope>
    <source>
        <strain evidence="2">MPI-CAGE-CH-0230</strain>
    </source>
</reference>
<gene>
    <name evidence="2" type="ORF">B0I36DRAFT_358153</name>
</gene>
<feature type="region of interest" description="Disordered" evidence="1">
    <location>
        <begin position="143"/>
        <end position="176"/>
    </location>
</feature>
<feature type="compositionally biased region" description="Polar residues" evidence="1">
    <location>
        <begin position="146"/>
        <end position="162"/>
    </location>
</feature>